<comment type="subcellular location">
    <subcellularLocation>
        <location evidence="3">Cytoplasm</location>
    </subcellularLocation>
</comment>
<keyword evidence="8" id="KW-0285">Flavoprotein</keyword>
<dbReference type="AlphaFoldDB" id="A0A8T0GQ07"/>
<evidence type="ECO:0000256" key="3">
    <source>
        <dbReference type="ARBA" id="ARBA00004496"/>
    </source>
</evidence>
<evidence type="ECO:0000256" key="14">
    <source>
        <dbReference type="ARBA" id="ARBA00023306"/>
    </source>
</evidence>
<dbReference type="InterPro" id="IPR006094">
    <property type="entry name" value="Oxid_FAD_bind_N"/>
</dbReference>
<sequence>MAATALSISRGAIPSVNDWRDQIRVWDRGVRHVGLDFERSWGAVGTTVGTGRSPRIGRGDRFRKGRVRRGTAAEARTDCKSEASLGDVPINFRYGKMLREVSSWGIGGPAKLFVEVTTPSEMATVLRYCTSHDLRWFVVGKGSNCLFDDRGFDGCIILNRIDFLENLGMGRYRVGSGYAFNMLGVQCSREGYSGLEFAGGIPGTVGGAVYMNAGADGQETGDVVQNVEIVTTRGVSCSLSRDAGELKFEYRTSPFQKMRDSAVIVAATFELQPSPDSRQRQRMYLERRKRTQPVSERSAGCVFRNPGAGCQSAGALIEQAGLKGAAIGGARISEKHANFLINGGGSKSHDMQALIALVKEQVHKKFGLWLEDEVLYIPYSHDN</sequence>
<keyword evidence="13" id="KW-0560">Oxidoreductase</keyword>
<dbReference type="EC" id="1.3.1.98" evidence="5"/>
<dbReference type="InterPro" id="IPR003170">
    <property type="entry name" value="MurB"/>
</dbReference>
<dbReference type="InterPro" id="IPR016167">
    <property type="entry name" value="FAD-bd_PCMH_sub1"/>
</dbReference>
<evidence type="ECO:0000256" key="12">
    <source>
        <dbReference type="ARBA" id="ARBA00022984"/>
    </source>
</evidence>
<dbReference type="SUPFAM" id="SSF56176">
    <property type="entry name" value="FAD-binding/transporter-associated domain-like"/>
    <property type="match status" value="1"/>
</dbReference>
<dbReference type="GO" id="GO:0008762">
    <property type="term" value="F:UDP-N-acetylmuramate dehydrogenase activity"/>
    <property type="evidence" value="ECO:0007669"/>
    <property type="project" value="UniProtKB-EC"/>
</dbReference>
<dbReference type="InterPro" id="IPR036635">
    <property type="entry name" value="MurB_C_sf"/>
</dbReference>
<dbReference type="GO" id="GO:0008360">
    <property type="term" value="P:regulation of cell shape"/>
    <property type="evidence" value="ECO:0007669"/>
    <property type="project" value="UniProtKB-KW"/>
</dbReference>
<dbReference type="EMBL" id="CM026431">
    <property type="protein sequence ID" value="KAG0559788.1"/>
    <property type="molecule type" value="Genomic_DNA"/>
</dbReference>
<dbReference type="InterPro" id="IPR036318">
    <property type="entry name" value="FAD-bd_PCMH-like_sf"/>
</dbReference>
<keyword evidence="11" id="KW-0133">Cell shape</keyword>
<evidence type="ECO:0000259" key="17">
    <source>
        <dbReference type="PROSITE" id="PS51387"/>
    </source>
</evidence>
<evidence type="ECO:0000256" key="7">
    <source>
        <dbReference type="ARBA" id="ARBA00022618"/>
    </source>
</evidence>
<dbReference type="PROSITE" id="PS51387">
    <property type="entry name" value="FAD_PCMH"/>
    <property type="match status" value="1"/>
</dbReference>
<comment type="cofactor">
    <cofactor evidence="1">
        <name>FAD</name>
        <dbReference type="ChEBI" id="CHEBI:57692"/>
    </cofactor>
</comment>
<name>A0A8T0GQ07_CERPU</name>
<keyword evidence="10" id="KW-0521">NADP</keyword>
<dbReference type="Proteomes" id="UP000822688">
    <property type="component" value="Chromosome 10"/>
</dbReference>
<comment type="function">
    <text evidence="2">Cell wall formation.</text>
</comment>
<keyword evidence="12" id="KW-0573">Peptidoglycan synthesis</keyword>
<dbReference type="Pfam" id="PF02873">
    <property type="entry name" value="MurB_C"/>
    <property type="match status" value="1"/>
</dbReference>
<keyword evidence="9" id="KW-0274">FAD</keyword>
<keyword evidence="7" id="KW-0132">Cell division</keyword>
<comment type="catalytic activity">
    <reaction evidence="16">
        <text>UDP-N-acetyl-alpha-D-muramate + NADP(+) = UDP-N-acetyl-3-O-(1-carboxyvinyl)-alpha-D-glucosamine + NADPH + H(+)</text>
        <dbReference type="Rhea" id="RHEA:12248"/>
        <dbReference type="ChEBI" id="CHEBI:15378"/>
        <dbReference type="ChEBI" id="CHEBI:57783"/>
        <dbReference type="ChEBI" id="CHEBI:58349"/>
        <dbReference type="ChEBI" id="CHEBI:68483"/>
        <dbReference type="ChEBI" id="CHEBI:70757"/>
        <dbReference type="EC" id="1.3.1.98"/>
    </reaction>
</comment>
<dbReference type="Pfam" id="PF01565">
    <property type="entry name" value="FAD_binding_4"/>
    <property type="match status" value="1"/>
</dbReference>
<evidence type="ECO:0000256" key="13">
    <source>
        <dbReference type="ARBA" id="ARBA00023002"/>
    </source>
</evidence>
<dbReference type="Gene3D" id="3.30.43.10">
    <property type="entry name" value="Uridine Diphospho-n-acetylenolpyruvylglucosamine Reductase, domain 2"/>
    <property type="match status" value="1"/>
</dbReference>
<organism evidence="18 19">
    <name type="scientific">Ceratodon purpureus</name>
    <name type="common">Fire moss</name>
    <name type="synonym">Dicranum purpureum</name>
    <dbReference type="NCBI Taxonomy" id="3225"/>
    <lineage>
        <taxon>Eukaryota</taxon>
        <taxon>Viridiplantae</taxon>
        <taxon>Streptophyta</taxon>
        <taxon>Embryophyta</taxon>
        <taxon>Bryophyta</taxon>
        <taxon>Bryophytina</taxon>
        <taxon>Bryopsida</taxon>
        <taxon>Dicranidae</taxon>
        <taxon>Pseudoditrichales</taxon>
        <taxon>Ditrichaceae</taxon>
        <taxon>Ceratodon</taxon>
    </lineage>
</organism>
<dbReference type="HAMAP" id="MF_00037">
    <property type="entry name" value="MurB"/>
    <property type="match status" value="1"/>
</dbReference>
<evidence type="ECO:0000256" key="4">
    <source>
        <dbReference type="ARBA" id="ARBA00004752"/>
    </source>
</evidence>
<feature type="domain" description="FAD-binding PCMH-type" evidence="17">
    <location>
        <begin position="105"/>
        <end position="274"/>
    </location>
</feature>
<evidence type="ECO:0000256" key="1">
    <source>
        <dbReference type="ARBA" id="ARBA00001974"/>
    </source>
</evidence>
<evidence type="ECO:0000313" key="18">
    <source>
        <dbReference type="EMBL" id="KAG0559788.1"/>
    </source>
</evidence>
<dbReference type="PANTHER" id="PTHR21071">
    <property type="entry name" value="UDP-N-ACETYLENOLPYRUVOYLGLUCOSAMINE REDUCTASE"/>
    <property type="match status" value="1"/>
</dbReference>
<dbReference type="NCBIfam" id="NF010480">
    <property type="entry name" value="PRK13905.1"/>
    <property type="match status" value="1"/>
</dbReference>
<dbReference type="GO" id="GO:0051301">
    <property type="term" value="P:cell division"/>
    <property type="evidence" value="ECO:0007669"/>
    <property type="project" value="UniProtKB-KW"/>
</dbReference>
<dbReference type="InterPro" id="IPR016169">
    <property type="entry name" value="FAD-bd_PCMH_sub2"/>
</dbReference>
<evidence type="ECO:0000256" key="15">
    <source>
        <dbReference type="ARBA" id="ARBA00023316"/>
    </source>
</evidence>
<proteinExistence type="inferred from homology"/>
<evidence type="ECO:0000256" key="10">
    <source>
        <dbReference type="ARBA" id="ARBA00022857"/>
    </source>
</evidence>
<evidence type="ECO:0000256" key="16">
    <source>
        <dbReference type="ARBA" id="ARBA00048914"/>
    </source>
</evidence>
<comment type="caution">
    <text evidence="18">The sequence shown here is derived from an EMBL/GenBank/DDBJ whole genome shotgun (WGS) entry which is preliminary data.</text>
</comment>
<dbReference type="Gene3D" id="3.90.78.10">
    <property type="entry name" value="UDP-N-acetylenolpyruvoylglucosamine reductase, C-terminal domain"/>
    <property type="match status" value="1"/>
</dbReference>
<evidence type="ECO:0000256" key="8">
    <source>
        <dbReference type="ARBA" id="ARBA00022630"/>
    </source>
</evidence>
<dbReference type="InterPro" id="IPR011601">
    <property type="entry name" value="MurB_C"/>
</dbReference>
<dbReference type="GO" id="GO:0005829">
    <property type="term" value="C:cytosol"/>
    <property type="evidence" value="ECO:0007669"/>
    <property type="project" value="TreeGrafter"/>
</dbReference>
<keyword evidence="19" id="KW-1185">Reference proteome</keyword>
<evidence type="ECO:0000256" key="2">
    <source>
        <dbReference type="ARBA" id="ARBA00003921"/>
    </source>
</evidence>
<dbReference type="SUPFAM" id="SSF56194">
    <property type="entry name" value="Uridine diphospho-N-Acetylenolpyruvylglucosamine reductase, MurB, C-terminal domain"/>
    <property type="match status" value="1"/>
</dbReference>
<dbReference type="NCBIfam" id="TIGR00179">
    <property type="entry name" value="murB"/>
    <property type="match status" value="1"/>
</dbReference>
<keyword evidence="15" id="KW-0961">Cell wall biogenesis/degradation</keyword>
<dbReference type="GO" id="GO:0071949">
    <property type="term" value="F:FAD binding"/>
    <property type="evidence" value="ECO:0007669"/>
    <property type="project" value="InterPro"/>
</dbReference>
<comment type="pathway">
    <text evidence="4">Cell wall biogenesis; peptidoglycan biosynthesis.</text>
</comment>
<evidence type="ECO:0000313" key="19">
    <source>
        <dbReference type="Proteomes" id="UP000822688"/>
    </source>
</evidence>
<reference evidence="18" key="1">
    <citation type="submission" date="2020-06" db="EMBL/GenBank/DDBJ databases">
        <title>WGS assembly of Ceratodon purpureus strain R40.</title>
        <authorList>
            <person name="Carey S.B."/>
            <person name="Jenkins J."/>
            <person name="Shu S."/>
            <person name="Lovell J.T."/>
            <person name="Sreedasyam A."/>
            <person name="Maumus F."/>
            <person name="Tiley G.P."/>
            <person name="Fernandez-Pozo N."/>
            <person name="Barry K."/>
            <person name="Chen C."/>
            <person name="Wang M."/>
            <person name="Lipzen A."/>
            <person name="Daum C."/>
            <person name="Saski C.A."/>
            <person name="Payton A.C."/>
            <person name="Mcbreen J.C."/>
            <person name="Conrad R.E."/>
            <person name="Kollar L.M."/>
            <person name="Olsson S."/>
            <person name="Huttunen S."/>
            <person name="Landis J.B."/>
            <person name="Wickett N.J."/>
            <person name="Johnson M.G."/>
            <person name="Rensing S.A."/>
            <person name="Grimwood J."/>
            <person name="Schmutz J."/>
            <person name="Mcdaniel S.F."/>
        </authorList>
    </citation>
    <scope>NUCLEOTIDE SEQUENCE</scope>
    <source>
        <strain evidence="18">R40</strain>
    </source>
</reference>
<evidence type="ECO:0000256" key="11">
    <source>
        <dbReference type="ARBA" id="ARBA00022960"/>
    </source>
</evidence>
<dbReference type="Gene3D" id="3.30.465.10">
    <property type="match status" value="1"/>
</dbReference>
<evidence type="ECO:0000256" key="5">
    <source>
        <dbReference type="ARBA" id="ARBA00012518"/>
    </source>
</evidence>
<dbReference type="PANTHER" id="PTHR21071:SF4">
    <property type="entry name" value="UDP-N-ACETYLENOLPYRUVOYLGLUCOSAMINE REDUCTASE"/>
    <property type="match status" value="1"/>
</dbReference>
<dbReference type="InterPro" id="IPR016166">
    <property type="entry name" value="FAD-bd_PCMH"/>
</dbReference>
<evidence type="ECO:0000256" key="6">
    <source>
        <dbReference type="ARBA" id="ARBA00022490"/>
    </source>
</evidence>
<dbReference type="GO" id="GO:0071555">
    <property type="term" value="P:cell wall organization"/>
    <property type="evidence" value="ECO:0007669"/>
    <property type="project" value="UniProtKB-KW"/>
</dbReference>
<evidence type="ECO:0000256" key="9">
    <source>
        <dbReference type="ARBA" id="ARBA00022827"/>
    </source>
</evidence>
<accession>A0A8T0GQ07</accession>
<protein>
    <recommendedName>
        <fullName evidence="5">UDP-N-acetylmuramate dehydrogenase</fullName>
        <ecNumber evidence="5">1.3.1.98</ecNumber>
    </recommendedName>
</protein>
<keyword evidence="14" id="KW-0131">Cell cycle</keyword>
<keyword evidence="6" id="KW-0963">Cytoplasm</keyword>
<gene>
    <name evidence="18" type="ORF">KC19_10G129100</name>
</gene>